<name>A0A1F5E4V3_9BACT</name>
<evidence type="ECO:0000256" key="3">
    <source>
        <dbReference type="ARBA" id="ARBA00023274"/>
    </source>
</evidence>
<proteinExistence type="inferred from homology"/>
<dbReference type="HAMAP" id="MF_00291_B">
    <property type="entry name" value="Ribosomal_uS2_B"/>
    <property type="match status" value="1"/>
</dbReference>
<dbReference type="Proteomes" id="UP000178583">
    <property type="component" value="Unassembled WGS sequence"/>
</dbReference>
<dbReference type="EMBL" id="MEZY01000050">
    <property type="protein sequence ID" value="OGD62403.1"/>
    <property type="molecule type" value="Genomic_DNA"/>
</dbReference>
<dbReference type="SUPFAM" id="SSF52313">
    <property type="entry name" value="Ribosomal protein S2"/>
    <property type="match status" value="1"/>
</dbReference>
<evidence type="ECO:0000256" key="1">
    <source>
        <dbReference type="ARBA" id="ARBA00006242"/>
    </source>
</evidence>
<dbReference type="InterPro" id="IPR005706">
    <property type="entry name" value="Ribosomal_uS2_bac/mit/plastid"/>
</dbReference>
<dbReference type="AlphaFoldDB" id="A0A1F5E4V3"/>
<dbReference type="NCBIfam" id="TIGR01011">
    <property type="entry name" value="rpsB_bact"/>
    <property type="match status" value="1"/>
</dbReference>
<evidence type="ECO:0000256" key="2">
    <source>
        <dbReference type="ARBA" id="ARBA00022980"/>
    </source>
</evidence>
<dbReference type="InterPro" id="IPR023591">
    <property type="entry name" value="Ribosomal_uS2_flav_dom_sf"/>
</dbReference>
<comment type="similarity">
    <text evidence="1 5">Belongs to the universal ribosomal protein uS2 family.</text>
</comment>
<evidence type="ECO:0000256" key="5">
    <source>
        <dbReference type="HAMAP-Rule" id="MF_00291"/>
    </source>
</evidence>
<dbReference type="GO" id="GO:0003735">
    <property type="term" value="F:structural constituent of ribosome"/>
    <property type="evidence" value="ECO:0007669"/>
    <property type="project" value="InterPro"/>
</dbReference>
<dbReference type="InterPro" id="IPR018130">
    <property type="entry name" value="Ribosomal_uS2_CS"/>
</dbReference>
<dbReference type="PANTHER" id="PTHR12534">
    <property type="entry name" value="30S RIBOSOMAL PROTEIN S2 PROKARYOTIC AND ORGANELLAR"/>
    <property type="match status" value="1"/>
</dbReference>
<dbReference type="Pfam" id="PF00318">
    <property type="entry name" value="Ribosomal_S2"/>
    <property type="match status" value="1"/>
</dbReference>
<keyword evidence="3 5" id="KW-0687">Ribonucleoprotein</keyword>
<dbReference type="STRING" id="1797472.A2215_03120"/>
<evidence type="ECO:0000313" key="6">
    <source>
        <dbReference type="EMBL" id="OGD62403.1"/>
    </source>
</evidence>
<dbReference type="GO" id="GO:0006412">
    <property type="term" value="P:translation"/>
    <property type="evidence" value="ECO:0007669"/>
    <property type="project" value="UniProtKB-UniRule"/>
</dbReference>
<dbReference type="PANTHER" id="PTHR12534:SF0">
    <property type="entry name" value="SMALL RIBOSOMAL SUBUNIT PROTEIN US2M"/>
    <property type="match status" value="1"/>
</dbReference>
<reference evidence="6 7" key="1">
    <citation type="journal article" date="2016" name="Nat. Commun.">
        <title>Thousands of microbial genomes shed light on interconnected biogeochemical processes in an aquifer system.</title>
        <authorList>
            <person name="Anantharaman K."/>
            <person name="Brown C.T."/>
            <person name="Hug L.A."/>
            <person name="Sharon I."/>
            <person name="Castelle C.J."/>
            <person name="Probst A.J."/>
            <person name="Thomas B.C."/>
            <person name="Singh A."/>
            <person name="Wilkins M.J."/>
            <person name="Karaoz U."/>
            <person name="Brodie E.L."/>
            <person name="Williams K.H."/>
            <person name="Hubbard S.S."/>
            <person name="Banfield J.F."/>
        </authorList>
    </citation>
    <scope>NUCLEOTIDE SEQUENCE [LARGE SCALE GENOMIC DNA]</scope>
</reference>
<organism evidence="6 7">
    <name type="scientific">Candidatus Berkelbacteria bacterium RIFOXYA2_FULL_43_10</name>
    <dbReference type="NCBI Taxonomy" id="1797472"/>
    <lineage>
        <taxon>Bacteria</taxon>
        <taxon>Candidatus Berkelbacteria</taxon>
    </lineage>
</organism>
<protein>
    <recommendedName>
        <fullName evidence="4 5">Small ribosomal subunit protein uS2</fullName>
    </recommendedName>
</protein>
<dbReference type="Gene3D" id="3.40.50.10490">
    <property type="entry name" value="Glucose-6-phosphate isomerase like protein, domain 1"/>
    <property type="match status" value="1"/>
</dbReference>
<dbReference type="InterPro" id="IPR001865">
    <property type="entry name" value="Ribosomal_uS2"/>
</dbReference>
<dbReference type="Gene3D" id="1.10.287.610">
    <property type="entry name" value="Helix hairpin bin"/>
    <property type="match status" value="1"/>
</dbReference>
<gene>
    <name evidence="5" type="primary">rpsB</name>
    <name evidence="6" type="ORF">A2215_03120</name>
</gene>
<dbReference type="GO" id="GO:0022627">
    <property type="term" value="C:cytosolic small ribosomal subunit"/>
    <property type="evidence" value="ECO:0007669"/>
    <property type="project" value="TreeGrafter"/>
</dbReference>
<sequence length="237" mass="25971">MVETPTLKEMLGAGVHFGHKTSRWHPKMAPYIFASKSGVHVINLEKTQEKLALALEYLAKISSEGKKAVFVGTKKQAQAIVKEAAEACTMPYVTERWLGGTLTNFAVVQKAIKKLEKMKVLSQSRDFEEMKKRDRVKLMQAIEKSENLVGGLVTMTEVPEALILIGAHDEKNAVLEAKSAGVKIVALLDSNANPAGIDFPIPANDDATKSITMFSKLFADTIKKNKTLAKTSKEITT</sequence>
<evidence type="ECO:0000256" key="4">
    <source>
        <dbReference type="ARBA" id="ARBA00035256"/>
    </source>
</evidence>
<dbReference type="PROSITE" id="PS00962">
    <property type="entry name" value="RIBOSOMAL_S2_1"/>
    <property type="match status" value="1"/>
</dbReference>
<keyword evidence="2 5" id="KW-0689">Ribosomal protein</keyword>
<evidence type="ECO:0000313" key="7">
    <source>
        <dbReference type="Proteomes" id="UP000178583"/>
    </source>
</evidence>
<dbReference type="PRINTS" id="PR00395">
    <property type="entry name" value="RIBOSOMALS2"/>
</dbReference>
<comment type="caution">
    <text evidence="6">The sequence shown here is derived from an EMBL/GenBank/DDBJ whole genome shotgun (WGS) entry which is preliminary data.</text>
</comment>
<dbReference type="CDD" id="cd01425">
    <property type="entry name" value="RPS2"/>
    <property type="match status" value="1"/>
</dbReference>
<accession>A0A1F5E4V3</accession>